<feature type="active site" description="Proton acceptor" evidence="6">
    <location>
        <position position="74"/>
    </location>
</feature>
<evidence type="ECO:0000256" key="3">
    <source>
        <dbReference type="ARBA" id="ARBA00022857"/>
    </source>
</evidence>
<accession>A0A6I6GB50</accession>
<dbReference type="KEGG" id="fls:GLV81_17280"/>
<reference evidence="7 8" key="1">
    <citation type="submission" date="2019-11" db="EMBL/GenBank/DDBJ databases">
        <authorList>
            <person name="Im W.T."/>
        </authorList>
    </citation>
    <scope>NUCLEOTIDE SEQUENCE [LARGE SCALE GENOMIC DNA]</scope>
    <source>
        <strain evidence="7 8">SB-02</strain>
    </source>
</reference>
<evidence type="ECO:0000256" key="1">
    <source>
        <dbReference type="ARBA" id="ARBA00022679"/>
    </source>
</evidence>
<keyword evidence="1 6" id="KW-0808">Transferase</keyword>
<dbReference type="AlphaFoldDB" id="A0A6I6GB50"/>
<dbReference type="EMBL" id="CP046566">
    <property type="protein sequence ID" value="QGW29634.1"/>
    <property type="molecule type" value="Genomic_DNA"/>
</dbReference>
<dbReference type="GO" id="GO:0003951">
    <property type="term" value="F:NAD+ kinase activity"/>
    <property type="evidence" value="ECO:0007669"/>
    <property type="project" value="UniProtKB-UniRule"/>
</dbReference>
<protein>
    <recommendedName>
        <fullName evidence="6">NAD kinase</fullName>
        <ecNumber evidence="6">2.7.1.23</ecNumber>
    </recommendedName>
    <alternativeName>
        <fullName evidence="6">ATP-dependent NAD kinase</fullName>
    </alternativeName>
</protein>
<feature type="binding site" evidence="6">
    <location>
        <position position="212"/>
    </location>
    <ligand>
        <name>NAD(+)</name>
        <dbReference type="ChEBI" id="CHEBI:57540"/>
    </ligand>
</feature>
<sequence>MKVAIYSRGLEADHLVHFEWLLQELTLHKADILLYQSLANTDVYTFLHKYSFDVFVQDTDLDESVDCVVSLGGDGTVLDSAILIRDKGIPLLGINFGRLGFLATLGKEALKEAVDALINRSYHIDQRTLIHVDSDVPLFANAPFALNEFVLHKRDFSPMIKIHTYLNGEFLNTYWADGVIVATPTGSTGYNLSSNGPIVFPESKSLVITPIAPHNLNVRSIIVPDDNIVSFEVEGRAENFMCAMDARREVVNIKTQVAVRKESFTMGLVRLSENTFLETLRKKLAWGLDIRN</sequence>
<keyword evidence="6" id="KW-0963">Cytoplasm</keyword>
<dbReference type="GO" id="GO:0019674">
    <property type="term" value="P:NAD+ metabolic process"/>
    <property type="evidence" value="ECO:0007669"/>
    <property type="project" value="InterPro"/>
</dbReference>
<dbReference type="Proteomes" id="UP000426027">
    <property type="component" value="Chromosome"/>
</dbReference>
<comment type="subcellular location">
    <subcellularLocation>
        <location evidence="6">Cytoplasm</location>
    </subcellularLocation>
</comment>
<comment type="caution">
    <text evidence="6">Lacks conserved residue(s) required for the propagation of feature annotation.</text>
</comment>
<dbReference type="SUPFAM" id="SSF111331">
    <property type="entry name" value="NAD kinase/diacylglycerol kinase-like"/>
    <property type="match status" value="1"/>
</dbReference>
<dbReference type="InterPro" id="IPR017437">
    <property type="entry name" value="ATP-NAD_kinase_PpnK-typ_C"/>
</dbReference>
<dbReference type="Pfam" id="PF20143">
    <property type="entry name" value="NAD_kinase_C"/>
    <property type="match status" value="1"/>
</dbReference>
<dbReference type="RefSeq" id="WP_157480022.1">
    <property type="nucleotide sequence ID" value="NZ_CP046566.1"/>
</dbReference>
<keyword evidence="8" id="KW-1185">Reference proteome</keyword>
<dbReference type="EC" id="2.7.1.23" evidence="6"/>
<feature type="binding site" evidence="6">
    <location>
        <position position="177"/>
    </location>
    <ligand>
        <name>NAD(+)</name>
        <dbReference type="ChEBI" id="CHEBI:57540"/>
    </ligand>
</feature>
<evidence type="ECO:0000256" key="2">
    <source>
        <dbReference type="ARBA" id="ARBA00022777"/>
    </source>
</evidence>
<dbReference type="InterPro" id="IPR016064">
    <property type="entry name" value="NAD/diacylglycerol_kinase_sf"/>
</dbReference>
<keyword evidence="2 6" id="KW-0418">Kinase</keyword>
<evidence type="ECO:0000256" key="6">
    <source>
        <dbReference type="HAMAP-Rule" id="MF_00361"/>
    </source>
</evidence>
<dbReference type="Gene3D" id="3.40.50.10330">
    <property type="entry name" value="Probable inorganic polyphosphate/atp-NAD kinase, domain 1"/>
    <property type="match status" value="1"/>
</dbReference>
<dbReference type="NCBIfam" id="NF002521">
    <property type="entry name" value="PRK01911.1"/>
    <property type="match status" value="1"/>
</dbReference>
<proteinExistence type="inferred from homology"/>
<dbReference type="Gene3D" id="2.60.200.30">
    <property type="entry name" value="Probable inorganic polyphosphate/atp-NAD kinase, domain 2"/>
    <property type="match status" value="1"/>
</dbReference>
<dbReference type="PANTHER" id="PTHR20275">
    <property type="entry name" value="NAD KINASE"/>
    <property type="match status" value="1"/>
</dbReference>
<name>A0A6I6GB50_9BACT</name>
<feature type="binding site" evidence="6">
    <location>
        <begin position="74"/>
        <end position="75"/>
    </location>
    <ligand>
        <name>NAD(+)</name>
        <dbReference type="ChEBI" id="CHEBI:57540"/>
    </ligand>
</feature>
<dbReference type="GO" id="GO:0006741">
    <property type="term" value="P:NADP+ biosynthetic process"/>
    <property type="evidence" value="ECO:0007669"/>
    <property type="project" value="UniProtKB-UniRule"/>
</dbReference>
<dbReference type="GO" id="GO:0005737">
    <property type="term" value="C:cytoplasm"/>
    <property type="evidence" value="ECO:0007669"/>
    <property type="project" value="UniProtKB-SubCell"/>
</dbReference>
<evidence type="ECO:0000256" key="5">
    <source>
        <dbReference type="ARBA" id="ARBA00047925"/>
    </source>
</evidence>
<dbReference type="Pfam" id="PF01513">
    <property type="entry name" value="NAD_kinase"/>
    <property type="match status" value="1"/>
</dbReference>
<feature type="binding site" evidence="6">
    <location>
        <begin position="147"/>
        <end position="148"/>
    </location>
    <ligand>
        <name>NAD(+)</name>
        <dbReference type="ChEBI" id="CHEBI:57540"/>
    </ligand>
</feature>
<keyword evidence="4 6" id="KW-0520">NAD</keyword>
<comment type="catalytic activity">
    <reaction evidence="5 6">
        <text>NAD(+) + ATP = ADP + NADP(+) + H(+)</text>
        <dbReference type="Rhea" id="RHEA:18629"/>
        <dbReference type="ChEBI" id="CHEBI:15378"/>
        <dbReference type="ChEBI" id="CHEBI:30616"/>
        <dbReference type="ChEBI" id="CHEBI:57540"/>
        <dbReference type="ChEBI" id="CHEBI:58349"/>
        <dbReference type="ChEBI" id="CHEBI:456216"/>
        <dbReference type="EC" id="2.7.1.23"/>
    </reaction>
</comment>
<dbReference type="GO" id="GO:0005524">
    <property type="term" value="F:ATP binding"/>
    <property type="evidence" value="ECO:0007669"/>
    <property type="project" value="UniProtKB-KW"/>
</dbReference>
<keyword evidence="6" id="KW-0547">Nucleotide-binding</keyword>
<comment type="function">
    <text evidence="6">Involved in the regulation of the intracellular balance of NAD and NADP, and is a key enzyme in the biosynthesis of NADP. Catalyzes specifically the phosphorylation on 2'-hydroxyl of the adenosine moiety of NAD to yield NADP.</text>
</comment>
<evidence type="ECO:0000313" key="8">
    <source>
        <dbReference type="Proteomes" id="UP000426027"/>
    </source>
</evidence>
<dbReference type="InterPro" id="IPR002504">
    <property type="entry name" value="NADK"/>
</dbReference>
<dbReference type="GO" id="GO:0051287">
    <property type="term" value="F:NAD binding"/>
    <property type="evidence" value="ECO:0007669"/>
    <property type="project" value="UniProtKB-ARBA"/>
</dbReference>
<dbReference type="PANTHER" id="PTHR20275:SF0">
    <property type="entry name" value="NAD KINASE"/>
    <property type="match status" value="1"/>
</dbReference>
<keyword evidence="6" id="KW-0067">ATP-binding</keyword>
<feature type="binding site" evidence="6">
    <location>
        <begin position="188"/>
        <end position="193"/>
    </location>
    <ligand>
        <name>NAD(+)</name>
        <dbReference type="ChEBI" id="CHEBI:57540"/>
    </ligand>
</feature>
<evidence type="ECO:0000313" key="7">
    <source>
        <dbReference type="EMBL" id="QGW29634.1"/>
    </source>
</evidence>
<organism evidence="7 8">
    <name type="scientific">Phnomibacter ginsenosidimutans</name>
    <dbReference type="NCBI Taxonomy" id="2676868"/>
    <lineage>
        <taxon>Bacteria</taxon>
        <taxon>Pseudomonadati</taxon>
        <taxon>Bacteroidota</taxon>
        <taxon>Chitinophagia</taxon>
        <taxon>Chitinophagales</taxon>
        <taxon>Chitinophagaceae</taxon>
        <taxon>Phnomibacter</taxon>
    </lineage>
</organism>
<gene>
    <name evidence="6" type="primary">nadK</name>
    <name evidence="7" type="ORF">GLV81_17280</name>
</gene>
<comment type="cofactor">
    <cofactor evidence="6">
        <name>a divalent metal cation</name>
        <dbReference type="ChEBI" id="CHEBI:60240"/>
    </cofactor>
</comment>
<comment type="similarity">
    <text evidence="6">Belongs to the NAD kinase family.</text>
</comment>
<dbReference type="InterPro" id="IPR017438">
    <property type="entry name" value="ATP-NAD_kinase_N"/>
</dbReference>
<keyword evidence="3 6" id="KW-0521">NADP</keyword>
<evidence type="ECO:0000256" key="4">
    <source>
        <dbReference type="ARBA" id="ARBA00023027"/>
    </source>
</evidence>
<dbReference type="GO" id="GO:0046872">
    <property type="term" value="F:metal ion binding"/>
    <property type="evidence" value="ECO:0007669"/>
    <property type="project" value="UniProtKB-UniRule"/>
</dbReference>
<dbReference type="HAMAP" id="MF_00361">
    <property type="entry name" value="NAD_kinase"/>
    <property type="match status" value="1"/>
</dbReference>